<name>A0A6C0EQC7_9ZZZZ</name>
<accession>A0A6C0EQC7</accession>
<dbReference type="InterPro" id="IPR029044">
    <property type="entry name" value="Nucleotide-diphossugar_trans"/>
</dbReference>
<proteinExistence type="predicted"/>
<sequence>MNSEVIEEMSNKYEIKGDNNNIQTIAEPSEVKKKIVFGLPGDNFSSKFLLSWTATINALWENKKYDIVVSTGVSSFVTFARMQTLGLDVLRGIGQKPFDNMDFDIWITIDSDIIFTPQQVIDLIESTEKHPVVSGMYRMSNLTSYTIVKDWDTEYFAKNGTFKFLTPEDVTNWKTETQLKYLPVHYTGLGFFAITKDVLRKMNYPYFYSEMQEIITDDGKILRDICSEDVAFCKNILKLGVPIVINTDIRVGHNKLIVI</sequence>
<dbReference type="Gene3D" id="3.90.550.10">
    <property type="entry name" value="Spore Coat Polysaccharide Biosynthesis Protein SpsA, Chain A"/>
    <property type="match status" value="1"/>
</dbReference>
<organism evidence="1">
    <name type="scientific">viral metagenome</name>
    <dbReference type="NCBI Taxonomy" id="1070528"/>
    <lineage>
        <taxon>unclassified sequences</taxon>
        <taxon>metagenomes</taxon>
        <taxon>organismal metagenomes</taxon>
    </lineage>
</organism>
<reference evidence="1" key="1">
    <citation type="journal article" date="2020" name="Nature">
        <title>Giant virus diversity and host interactions through global metagenomics.</title>
        <authorList>
            <person name="Schulz F."/>
            <person name="Roux S."/>
            <person name="Paez-Espino D."/>
            <person name="Jungbluth S."/>
            <person name="Walsh D.A."/>
            <person name="Denef V.J."/>
            <person name="McMahon K.D."/>
            <person name="Konstantinidis K.T."/>
            <person name="Eloe-Fadrosh E.A."/>
            <person name="Kyrpides N.C."/>
            <person name="Woyke T."/>
        </authorList>
    </citation>
    <scope>NUCLEOTIDE SEQUENCE</scope>
    <source>
        <strain evidence="1">GVMAG-M-3300009151-35</strain>
    </source>
</reference>
<dbReference type="EMBL" id="MN738902">
    <property type="protein sequence ID" value="QHT30539.1"/>
    <property type="molecule type" value="Genomic_DNA"/>
</dbReference>
<dbReference type="SUPFAM" id="SSF53448">
    <property type="entry name" value="Nucleotide-diphospho-sugar transferases"/>
    <property type="match status" value="1"/>
</dbReference>
<protein>
    <recommendedName>
        <fullName evidence="2">Glycosyltransferase</fullName>
    </recommendedName>
</protein>
<evidence type="ECO:0008006" key="2">
    <source>
        <dbReference type="Google" id="ProtNLM"/>
    </source>
</evidence>
<evidence type="ECO:0000313" key="1">
    <source>
        <dbReference type="EMBL" id="QHT30539.1"/>
    </source>
</evidence>
<dbReference type="AlphaFoldDB" id="A0A6C0EQC7"/>